<evidence type="ECO:0000259" key="1">
    <source>
        <dbReference type="PROSITE" id="PS50989"/>
    </source>
</evidence>
<gene>
    <name evidence="2" type="ORF">ARMGADRAFT_1122076</name>
</gene>
<dbReference type="PANTHER" id="PTHR45728:SF3">
    <property type="entry name" value="ACETYL-COA CARBOXYLASE"/>
    <property type="match status" value="1"/>
</dbReference>
<dbReference type="STRING" id="47427.A0A2H3D9F8"/>
<evidence type="ECO:0000313" key="2">
    <source>
        <dbReference type="EMBL" id="PBK87478.1"/>
    </source>
</evidence>
<dbReference type="GO" id="GO:0003989">
    <property type="term" value="F:acetyl-CoA carboxylase activity"/>
    <property type="evidence" value="ECO:0007669"/>
    <property type="project" value="InterPro"/>
</dbReference>
<protein>
    <recommendedName>
        <fullName evidence="1">CoA carboxyltransferase C-terminal domain-containing protein</fullName>
    </recommendedName>
</protein>
<proteinExistence type="predicted"/>
<dbReference type="PANTHER" id="PTHR45728">
    <property type="entry name" value="ACETYL-COA CARBOXYLASE, ISOFORM A"/>
    <property type="match status" value="1"/>
</dbReference>
<evidence type="ECO:0000313" key="3">
    <source>
        <dbReference type="Proteomes" id="UP000217790"/>
    </source>
</evidence>
<dbReference type="SUPFAM" id="SSF52096">
    <property type="entry name" value="ClpP/crotonase"/>
    <property type="match status" value="1"/>
</dbReference>
<dbReference type="GO" id="GO:0006633">
    <property type="term" value="P:fatty acid biosynthetic process"/>
    <property type="evidence" value="ECO:0007669"/>
    <property type="project" value="TreeGrafter"/>
</dbReference>
<dbReference type="EMBL" id="KZ293678">
    <property type="protein sequence ID" value="PBK87478.1"/>
    <property type="molecule type" value="Genomic_DNA"/>
</dbReference>
<dbReference type="PROSITE" id="PS50989">
    <property type="entry name" value="COA_CT_CTER"/>
    <property type="match status" value="1"/>
</dbReference>
<dbReference type="InterPro" id="IPR049076">
    <property type="entry name" value="ACCA"/>
</dbReference>
<feature type="domain" description="CoA carboxyltransferase C-terminal" evidence="1">
    <location>
        <begin position="1"/>
        <end position="138"/>
    </location>
</feature>
<dbReference type="InterPro" id="IPR029045">
    <property type="entry name" value="ClpP/crotonase-like_dom_sf"/>
</dbReference>
<dbReference type="InterPro" id="IPR034733">
    <property type="entry name" value="AcCoA_carboxyl_beta"/>
</dbReference>
<dbReference type="OrthoDB" id="14612at2759"/>
<dbReference type="AlphaFoldDB" id="A0A2H3D9F8"/>
<keyword evidence="3" id="KW-1185">Reference proteome</keyword>
<dbReference type="Pfam" id="PF01039">
    <property type="entry name" value="Carboxyl_trans"/>
    <property type="match status" value="1"/>
</dbReference>
<organism evidence="2 3">
    <name type="scientific">Armillaria gallica</name>
    <name type="common">Bulbous honey fungus</name>
    <name type="synonym">Armillaria bulbosa</name>
    <dbReference type="NCBI Taxonomy" id="47427"/>
    <lineage>
        <taxon>Eukaryota</taxon>
        <taxon>Fungi</taxon>
        <taxon>Dikarya</taxon>
        <taxon>Basidiomycota</taxon>
        <taxon>Agaricomycotina</taxon>
        <taxon>Agaricomycetes</taxon>
        <taxon>Agaricomycetidae</taxon>
        <taxon>Agaricales</taxon>
        <taxon>Marasmiineae</taxon>
        <taxon>Physalacriaceae</taxon>
        <taxon>Armillaria</taxon>
    </lineage>
</organism>
<dbReference type="InParanoid" id="A0A2H3D9F8"/>
<dbReference type="InterPro" id="IPR011763">
    <property type="entry name" value="COA_CT_C"/>
</dbReference>
<reference evidence="3" key="1">
    <citation type="journal article" date="2017" name="Nat. Ecol. Evol.">
        <title>Genome expansion and lineage-specific genetic innovations in the forest pathogenic fungi Armillaria.</title>
        <authorList>
            <person name="Sipos G."/>
            <person name="Prasanna A.N."/>
            <person name="Walter M.C."/>
            <person name="O'Connor E."/>
            <person name="Balint B."/>
            <person name="Krizsan K."/>
            <person name="Kiss B."/>
            <person name="Hess J."/>
            <person name="Varga T."/>
            <person name="Slot J."/>
            <person name="Riley R."/>
            <person name="Boka B."/>
            <person name="Rigling D."/>
            <person name="Barry K."/>
            <person name="Lee J."/>
            <person name="Mihaltcheva S."/>
            <person name="LaButti K."/>
            <person name="Lipzen A."/>
            <person name="Waldron R."/>
            <person name="Moloney N.M."/>
            <person name="Sperisen C."/>
            <person name="Kredics L."/>
            <person name="Vagvoelgyi C."/>
            <person name="Patrignani A."/>
            <person name="Fitzpatrick D."/>
            <person name="Nagy I."/>
            <person name="Doyle S."/>
            <person name="Anderson J.B."/>
            <person name="Grigoriev I.V."/>
            <person name="Gueldener U."/>
            <person name="Muensterkoetter M."/>
            <person name="Nagy L.G."/>
        </authorList>
    </citation>
    <scope>NUCLEOTIDE SEQUENCE [LARGE SCALE GENOMIC DNA]</scope>
    <source>
        <strain evidence="3">Ar21-2</strain>
    </source>
</reference>
<sequence length="138" mass="15359">MPMERLSAKACCPLFTGRLSIGPEDDDVYRAQAIFDFEREGLPLIIFANWHGFSGGQQDMYEEVLKEGSKIVDGLSSYKQPIFIYIVPNGELRGGAWVILDPSIDKEQIEMYANVNGRASVLEPDASRQAAWTDGTAR</sequence>
<dbReference type="Proteomes" id="UP000217790">
    <property type="component" value="Unassembled WGS sequence"/>
</dbReference>
<dbReference type="GO" id="GO:0005739">
    <property type="term" value="C:mitochondrion"/>
    <property type="evidence" value="ECO:0007669"/>
    <property type="project" value="TreeGrafter"/>
</dbReference>
<accession>A0A2H3D9F8</accession>
<name>A0A2H3D9F8_ARMGA</name>
<dbReference type="Gene3D" id="3.90.226.10">
    <property type="entry name" value="2-enoyl-CoA Hydratase, Chain A, domain 1"/>
    <property type="match status" value="1"/>
</dbReference>